<evidence type="ECO:0000256" key="1">
    <source>
        <dbReference type="SAM" id="Phobius"/>
    </source>
</evidence>
<protein>
    <submittedName>
        <fullName evidence="3">Transglutaminase domain-containing protein</fullName>
    </submittedName>
</protein>
<name>A0A847ESV5_9BACT</name>
<dbReference type="SMART" id="SM00460">
    <property type="entry name" value="TGc"/>
    <property type="match status" value="1"/>
</dbReference>
<dbReference type="PANTHER" id="PTHR33490:SF6">
    <property type="entry name" value="SLL1049 PROTEIN"/>
    <property type="match status" value="1"/>
</dbReference>
<keyword evidence="1" id="KW-0472">Membrane</keyword>
<dbReference type="Gene3D" id="3.10.620.30">
    <property type="match status" value="1"/>
</dbReference>
<accession>A0A847ESV5</accession>
<dbReference type="Proteomes" id="UP000554004">
    <property type="component" value="Unassembled WGS sequence"/>
</dbReference>
<reference evidence="3 4" key="1">
    <citation type="journal article" date="2020" name="Biotechnol. Biofuels">
        <title>New insights from the biogas microbiome by comprehensive genome-resolved metagenomics of nearly 1600 species originating from multiple anaerobic digesters.</title>
        <authorList>
            <person name="Campanaro S."/>
            <person name="Treu L."/>
            <person name="Rodriguez-R L.M."/>
            <person name="Kovalovszki A."/>
            <person name="Ziels R.M."/>
            <person name="Maus I."/>
            <person name="Zhu X."/>
            <person name="Kougias P.G."/>
            <person name="Basile A."/>
            <person name="Luo G."/>
            <person name="Schluter A."/>
            <person name="Konstantinidis K.T."/>
            <person name="Angelidaki I."/>
        </authorList>
    </citation>
    <scope>NUCLEOTIDE SEQUENCE [LARGE SCALE GENOMIC DNA]</scope>
    <source>
        <strain evidence="3">AS06rmzACSIP_421</strain>
    </source>
</reference>
<feature type="transmembrane region" description="Helical" evidence="1">
    <location>
        <begin position="574"/>
        <end position="599"/>
    </location>
</feature>
<dbReference type="PANTHER" id="PTHR33490">
    <property type="entry name" value="BLR5614 PROTEIN-RELATED"/>
    <property type="match status" value="1"/>
</dbReference>
<dbReference type="InterPro" id="IPR002931">
    <property type="entry name" value="Transglutaminase-like"/>
</dbReference>
<organism evidence="3 4">
    <name type="scientific">Candidatus Dojkabacteria bacterium</name>
    <dbReference type="NCBI Taxonomy" id="2099670"/>
    <lineage>
        <taxon>Bacteria</taxon>
        <taxon>Candidatus Dojkabacteria</taxon>
    </lineage>
</organism>
<gene>
    <name evidence="3" type="ORF">GX618_01275</name>
</gene>
<keyword evidence="1" id="KW-0812">Transmembrane</keyword>
<dbReference type="AlphaFoldDB" id="A0A847ESV5"/>
<sequence length="611" mass="70149">MKLSQKIYILLFSLLFITLTKGNIFAVEYDFILTNDTTVNYTTGSDFVKVGIKLTREVKDKQYYFSTQGEHSFHLPDLISDDEQYIKNEREFKKSSLTVTSDAQKSVPFSIRELEYGEGMYIDVPNYRDTTYARKYIVNIDFSTHDYIKNIHNWSRIEYPALHKDTKFEQIHDDTKTSALIYYNLHIQVDNSIAPLAKIYPTQYKKQEEDNLVIYSFDAKDRLGEPVYLEFGTKQFFKFEMTLKTAKTDNLIPEKYSSTITALSTNIYELALPREFSENNQKVKIESIKPKPTKLFTDSEGNVIGTFEVPANKEDEISIVGYITVEQKPLETKFEIPNPNYDEYINTIKSDSTLSKYLTPTKYWEINDSYIVEQAKKLLTDQDTLLDVIRNDYQYIIDTLEYDTAKASDQNSLRIGAKAALLGGPSVCMEYSDSMIALLRAQGIPSRAAFGYTNINLEIEEKISHQWVQIWIPDYGWLTVDPSYESGNMLIGQNIQYALWDTLYNGTPVDIKAYSADNFDFDSTGYKVKIYSVDENSIPEKLLSYSEIDTDSGTNQDSKDTVNLIMKTTMIGKAMIIVLPIIILLVLLISLISLTRILIKRITSRKVSQGL</sequence>
<dbReference type="InterPro" id="IPR038765">
    <property type="entry name" value="Papain-like_cys_pep_sf"/>
</dbReference>
<evidence type="ECO:0000259" key="2">
    <source>
        <dbReference type="SMART" id="SM00460"/>
    </source>
</evidence>
<comment type="caution">
    <text evidence="3">The sequence shown here is derived from an EMBL/GenBank/DDBJ whole genome shotgun (WGS) entry which is preliminary data.</text>
</comment>
<keyword evidence="1" id="KW-1133">Transmembrane helix</keyword>
<evidence type="ECO:0000313" key="4">
    <source>
        <dbReference type="Proteomes" id="UP000554004"/>
    </source>
</evidence>
<feature type="domain" description="Transglutaminase-like" evidence="2">
    <location>
        <begin position="420"/>
        <end position="484"/>
    </location>
</feature>
<dbReference type="Pfam" id="PF01841">
    <property type="entry name" value="Transglut_core"/>
    <property type="match status" value="1"/>
</dbReference>
<proteinExistence type="predicted"/>
<evidence type="ECO:0000313" key="3">
    <source>
        <dbReference type="EMBL" id="NLE30889.1"/>
    </source>
</evidence>
<dbReference type="EMBL" id="JAAZAL010000042">
    <property type="protein sequence ID" value="NLE30889.1"/>
    <property type="molecule type" value="Genomic_DNA"/>
</dbReference>
<dbReference type="SUPFAM" id="SSF54001">
    <property type="entry name" value="Cysteine proteinases"/>
    <property type="match status" value="1"/>
</dbReference>